<evidence type="ECO:0000256" key="3">
    <source>
        <dbReference type="ARBA" id="ARBA00022692"/>
    </source>
</evidence>
<feature type="transmembrane region" description="Helical" evidence="6">
    <location>
        <begin position="146"/>
        <end position="169"/>
    </location>
</feature>
<dbReference type="AlphaFoldDB" id="A0A2H0DX95"/>
<keyword evidence="4 6" id="KW-1133">Transmembrane helix</keyword>
<evidence type="ECO:0008006" key="9">
    <source>
        <dbReference type="Google" id="ProtNLM"/>
    </source>
</evidence>
<feature type="transmembrane region" description="Helical" evidence="6">
    <location>
        <begin position="70"/>
        <end position="87"/>
    </location>
</feature>
<dbReference type="GO" id="GO:0071555">
    <property type="term" value="P:cell wall organization"/>
    <property type="evidence" value="ECO:0007669"/>
    <property type="project" value="TreeGrafter"/>
</dbReference>
<protein>
    <recommendedName>
        <fullName evidence="9">Phospho-N-acetylmuramoyl-pentapeptide-transferase</fullName>
    </recommendedName>
</protein>
<name>A0A2H0DX95_9BACT</name>
<feature type="transmembrane region" description="Helical" evidence="6">
    <location>
        <begin position="107"/>
        <end position="126"/>
    </location>
</feature>
<dbReference type="GO" id="GO:0016780">
    <property type="term" value="F:phosphotransferase activity, for other substituted phosphate groups"/>
    <property type="evidence" value="ECO:0007669"/>
    <property type="project" value="InterPro"/>
</dbReference>
<dbReference type="EMBL" id="PCTS01000003">
    <property type="protein sequence ID" value="PIP86792.1"/>
    <property type="molecule type" value="Genomic_DNA"/>
</dbReference>
<feature type="transmembrane region" description="Helical" evidence="6">
    <location>
        <begin position="228"/>
        <end position="245"/>
    </location>
</feature>
<keyword evidence="3 6" id="KW-0812">Transmembrane</keyword>
<dbReference type="Proteomes" id="UP000231276">
    <property type="component" value="Unassembled WGS sequence"/>
</dbReference>
<evidence type="ECO:0000256" key="4">
    <source>
        <dbReference type="ARBA" id="ARBA00022989"/>
    </source>
</evidence>
<evidence type="ECO:0000313" key="8">
    <source>
        <dbReference type="Proteomes" id="UP000231276"/>
    </source>
</evidence>
<keyword evidence="5 6" id="KW-0472">Membrane</keyword>
<feature type="transmembrane region" description="Helical" evidence="6">
    <location>
        <begin position="277"/>
        <end position="295"/>
    </location>
</feature>
<reference evidence="7 8" key="1">
    <citation type="submission" date="2017-09" db="EMBL/GenBank/DDBJ databases">
        <title>Depth-based differentiation of microbial function through sediment-hosted aquifers and enrichment of novel symbionts in the deep terrestrial subsurface.</title>
        <authorList>
            <person name="Probst A.J."/>
            <person name="Ladd B."/>
            <person name="Jarett J.K."/>
            <person name="Geller-Mcgrath D.E."/>
            <person name="Sieber C.M."/>
            <person name="Emerson J.B."/>
            <person name="Anantharaman K."/>
            <person name="Thomas B.C."/>
            <person name="Malmstrom R."/>
            <person name="Stieglmeier M."/>
            <person name="Klingl A."/>
            <person name="Woyke T."/>
            <person name="Ryan C.M."/>
            <person name="Banfield J.F."/>
        </authorList>
    </citation>
    <scope>NUCLEOTIDE SEQUENCE [LARGE SCALE GENOMIC DNA]</scope>
    <source>
        <strain evidence="7">CG22_combo_CG10-13_8_21_14_all_43_18</strain>
    </source>
</reference>
<dbReference type="InterPro" id="IPR000715">
    <property type="entry name" value="Glycosyl_transferase_4"/>
</dbReference>
<feature type="transmembrane region" description="Helical" evidence="6">
    <location>
        <begin position="12"/>
        <end position="31"/>
    </location>
</feature>
<feature type="transmembrane region" description="Helical" evidence="6">
    <location>
        <begin position="203"/>
        <end position="222"/>
    </location>
</feature>
<evidence type="ECO:0000313" key="7">
    <source>
        <dbReference type="EMBL" id="PIP86792.1"/>
    </source>
</evidence>
<comment type="caution">
    <text evidence="7">The sequence shown here is derived from an EMBL/GenBank/DDBJ whole genome shotgun (WGS) entry which is preliminary data.</text>
</comment>
<dbReference type="GO" id="GO:0044038">
    <property type="term" value="P:cell wall macromolecule biosynthetic process"/>
    <property type="evidence" value="ECO:0007669"/>
    <property type="project" value="TreeGrafter"/>
</dbReference>
<feature type="transmembrane region" description="Helical" evidence="6">
    <location>
        <begin position="331"/>
        <end position="348"/>
    </location>
</feature>
<evidence type="ECO:0000256" key="6">
    <source>
        <dbReference type="SAM" id="Phobius"/>
    </source>
</evidence>
<feature type="transmembrane region" description="Helical" evidence="6">
    <location>
        <begin position="175"/>
        <end position="196"/>
    </location>
</feature>
<gene>
    <name evidence="7" type="ORF">COW82_00185</name>
</gene>
<dbReference type="GO" id="GO:0005886">
    <property type="term" value="C:plasma membrane"/>
    <property type="evidence" value="ECO:0007669"/>
    <property type="project" value="TreeGrafter"/>
</dbReference>
<dbReference type="PANTHER" id="PTHR22926:SF5">
    <property type="entry name" value="PHOSPHO-N-ACETYLMURAMOYL-PENTAPEPTIDE-TRANSFERASE HOMOLOG"/>
    <property type="match status" value="1"/>
</dbReference>
<dbReference type="Pfam" id="PF00953">
    <property type="entry name" value="Glycos_transf_4"/>
    <property type="match status" value="1"/>
</dbReference>
<proteinExistence type="predicted"/>
<evidence type="ECO:0000256" key="5">
    <source>
        <dbReference type="ARBA" id="ARBA00023136"/>
    </source>
</evidence>
<organism evidence="7 8">
    <name type="scientific">Candidatus Campbellbacteria bacterium CG22_combo_CG10-13_8_21_14_all_43_18</name>
    <dbReference type="NCBI Taxonomy" id="1974530"/>
    <lineage>
        <taxon>Bacteria</taxon>
        <taxon>Candidatus Campbelliibacteriota</taxon>
    </lineage>
</organism>
<sequence>MISDAVKILAPTVFSFFLGIAITPLVTHYLYKHKMWKKKVRSVATDGSEASMTKSFNAQNEIRTPRMGGIIVWFSASLTVLVFYLIAKFIGNGDLSKLNLLSRNQTWLPLFTLLFGAITGFVDDYFDITKSESQKEGLSSKKRLFLIFIMGLVGAWWFFFKLQVFSILIPFAGEIFLGPFIIPLFILVMFGIYAGGVIDGMDGLSGGVFSIIFSAYGLIAFYQNQIDLAAFSFVLVGAILAFLWFNVPPARFYLGETGSMALTVTLTVIAFLTEQVAVLPIIALPLVVSAASSSLQLLSKKYRGKKIFLVAPLHYHFQALGWPSYKVVMRYWIFSVIIATLGVVVALIG</sequence>
<comment type="subcellular location">
    <subcellularLocation>
        <location evidence="1">Membrane</location>
        <topology evidence="1">Multi-pass membrane protein</topology>
    </subcellularLocation>
</comment>
<evidence type="ECO:0000256" key="1">
    <source>
        <dbReference type="ARBA" id="ARBA00004141"/>
    </source>
</evidence>
<evidence type="ECO:0000256" key="2">
    <source>
        <dbReference type="ARBA" id="ARBA00022679"/>
    </source>
</evidence>
<keyword evidence="2" id="KW-0808">Transferase</keyword>
<dbReference type="PANTHER" id="PTHR22926">
    <property type="entry name" value="PHOSPHO-N-ACETYLMURAMOYL-PENTAPEPTIDE-TRANSFERASE"/>
    <property type="match status" value="1"/>
</dbReference>
<accession>A0A2H0DX95</accession>
<feature type="transmembrane region" description="Helical" evidence="6">
    <location>
        <begin position="252"/>
        <end position="271"/>
    </location>
</feature>